<dbReference type="InterPro" id="IPR036864">
    <property type="entry name" value="Zn2-C6_fun-type_DNA-bd_sf"/>
</dbReference>
<feature type="compositionally biased region" description="Pro residues" evidence="5">
    <location>
        <begin position="107"/>
        <end position="120"/>
    </location>
</feature>
<keyword evidence="7" id="KW-1185">Reference proteome</keyword>
<dbReference type="GO" id="GO:0005634">
    <property type="term" value="C:nucleus"/>
    <property type="evidence" value="ECO:0007669"/>
    <property type="project" value="TreeGrafter"/>
</dbReference>
<gene>
    <name evidence="6" type="ORF">PITC_063830</name>
</gene>
<feature type="compositionally biased region" description="Basic and acidic residues" evidence="5">
    <location>
        <begin position="450"/>
        <end position="464"/>
    </location>
</feature>
<dbReference type="CDD" id="cd00067">
    <property type="entry name" value="GAL4"/>
    <property type="match status" value="1"/>
</dbReference>
<evidence type="ECO:0000256" key="2">
    <source>
        <dbReference type="ARBA" id="ARBA00023125"/>
    </source>
</evidence>
<proteinExistence type="predicted"/>
<feature type="region of interest" description="Disordered" evidence="5">
    <location>
        <begin position="663"/>
        <end position="683"/>
    </location>
</feature>
<evidence type="ECO:0000256" key="5">
    <source>
        <dbReference type="SAM" id="MobiDB-lite"/>
    </source>
</evidence>
<evidence type="ECO:0000256" key="1">
    <source>
        <dbReference type="ARBA" id="ARBA00023015"/>
    </source>
</evidence>
<protein>
    <recommendedName>
        <fullName evidence="8">Transcription factor, fungi</fullName>
    </recommendedName>
</protein>
<sequence>MGDNSSVYSKAESDAHHRRGYQACDPCRKRKVKCDLGTTRRKRKTSDAEEDEVEAAAILHRDKRMMIGEVAKTESPVEGPPFAPSDPPHFRHEAVLAQHRWSDAPAPRVPPAPPAPPAPRYTPSVPTTRAPTYPVSERPAPPSYGGPPMMNRTAVELLSPAITNTHDALHLLSEAAGRTEDLNRQSLENRFAARQSVSSFNSGPSPLPQGSSPRSLGGSFARTPRSGMSIGGSTYYPAGASGPVDPQIADPGLRRESPVNNPPPEPNYLDAIRAWSRLRFVRAGWLTVEEGMDYVEYYYEHLAPMSPVVIPDFSHPSTHRALLTDEPVLAVTILTIASRHLKPKGEGANTRAFYIHDRLWAYLRSMIERLFWGQEKFDAGTSGIGRPRSLDLSSSMSGKGSVGGQLRSLGTVEAMLLLTEWHPRNLHFPPGDDENSLLDTDPQTYSRADNPLDHDSEHNSKGSEGRVAFQKWLEPAWRSDRMSWMLLSTAQALAFELGVFDPKGDVKVASEPLSEQTRKRRLRRLILVFITHSSGRLGIPSMLPLPQWGQDVTPTSADAKDADANLDRMQDCWISISKIVYQANNLLFASSEQTMDLIRSGRYRQQIDRFQPYLREFRQQLDSVNLSPAMRSVLLIELEYTRLYINSLALQAVVDRWTTMSNESAQSQNQTQNGQPGSAPSNNSNSWFQTLNELYRVNEHYIQEVIDSSRKILQTVLEGLVPEGRLRHAPIRTFFRILSGMIFILKVWSLAEIPASINTNFNNRLSHWGPEKTINTVARLLELLTSSIRTRFLRFAPHDRGADGEGHDRTSVPDSGPHSPSREHSTARRDGPNLPWSANQGHDTTSGGSGLGYVETPSSGHPMVSGHDPLANIPAQPINSSNLNVSFMPPPPSVYHNYYESNSTFPANDMDRSSPNHVASSQTMGDSHHSTSGALPDWFALPLDQFFNSSTGVVDQGLGGTGPMLGEFDMLEVLLNEGCDGNTNGEGETGAGLSSQYL</sequence>
<feature type="region of interest" description="Disordered" evidence="5">
    <location>
        <begin position="1"/>
        <end position="23"/>
    </location>
</feature>
<dbReference type="PhylomeDB" id="A0A0A2KTE4"/>
<evidence type="ECO:0000256" key="4">
    <source>
        <dbReference type="ARBA" id="ARBA00023242"/>
    </source>
</evidence>
<dbReference type="OrthoDB" id="2262349at2759"/>
<feature type="compositionally biased region" description="Polar residues" evidence="5">
    <location>
        <begin position="437"/>
        <end position="447"/>
    </location>
</feature>
<feature type="compositionally biased region" description="Low complexity" evidence="5">
    <location>
        <begin position="202"/>
        <end position="219"/>
    </location>
</feature>
<keyword evidence="2" id="KW-0238">DNA-binding</keyword>
<dbReference type="Gene3D" id="4.10.240.10">
    <property type="entry name" value="Zn(2)-C6 fungal-type DNA-binding domain"/>
    <property type="match status" value="1"/>
</dbReference>
<dbReference type="InterPro" id="IPR052780">
    <property type="entry name" value="AAA_Catabolism_Regulators"/>
</dbReference>
<name>A0A0A2KTE4_PENIT</name>
<feature type="region of interest" description="Disordered" evidence="5">
    <location>
        <begin position="195"/>
        <end position="263"/>
    </location>
</feature>
<dbReference type="GO" id="GO:0009074">
    <property type="term" value="P:aromatic amino acid family catabolic process"/>
    <property type="evidence" value="ECO:0007669"/>
    <property type="project" value="TreeGrafter"/>
</dbReference>
<feature type="compositionally biased region" description="Polar residues" evidence="5">
    <location>
        <begin position="915"/>
        <end position="931"/>
    </location>
</feature>
<keyword evidence="1" id="KW-0805">Transcription regulation</keyword>
<feature type="region of interest" description="Disordered" evidence="5">
    <location>
        <begin position="429"/>
        <end position="466"/>
    </location>
</feature>
<feature type="compositionally biased region" description="Basic and acidic residues" evidence="5">
    <location>
        <begin position="820"/>
        <end position="831"/>
    </location>
</feature>
<evidence type="ECO:0000313" key="7">
    <source>
        <dbReference type="Proteomes" id="UP000030104"/>
    </source>
</evidence>
<dbReference type="STRING" id="40296.A0A0A2KTE4"/>
<feature type="region of interest" description="Disordered" evidence="5">
    <location>
        <begin position="910"/>
        <end position="931"/>
    </location>
</feature>
<organism evidence="6 7">
    <name type="scientific">Penicillium italicum</name>
    <name type="common">Blue mold</name>
    <dbReference type="NCBI Taxonomy" id="40296"/>
    <lineage>
        <taxon>Eukaryota</taxon>
        <taxon>Fungi</taxon>
        <taxon>Dikarya</taxon>
        <taxon>Ascomycota</taxon>
        <taxon>Pezizomycotina</taxon>
        <taxon>Eurotiomycetes</taxon>
        <taxon>Eurotiomycetidae</taxon>
        <taxon>Eurotiales</taxon>
        <taxon>Aspergillaceae</taxon>
        <taxon>Penicillium</taxon>
    </lineage>
</organism>
<keyword evidence="3" id="KW-0804">Transcription</keyword>
<dbReference type="OMA" id="DWHPRNL"/>
<keyword evidence="4" id="KW-0539">Nucleus</keyword>
<dbReference type="GO" id="GO:0008270">
    <property type="term" value="F:zinc ion binding"/>
    <property type="evidence" value="ECO:0007669"/>
    <property type="project" value="InterPro"/>
</dbReference>
<dbReference type="PANTHER" id="PTHR31644:SF2">
    <property type="entry name" value="TRANSCRIPTIONAL ACTIVATOR ARO80-RELATED"/>
    <property type="match status" value="1"/>
</dbReference>
<dbReference type="HOGENOM" id="CLU_007201_1_1_1"/>
<feature type="region of interest" description="Disordered" evidence="5">
    <location>
        <begin position="103"/>
        <end position="146"/>
    </location>
</feature>
<feature type="region of interest" description="Disordered" evidence="5">
    <location>
        <begin position="798"/>
        <end position="866"/>
    </location>
</feature>
<dbReference type="InterPro" id="IPR001138">
    <property type="entry name" value="Zn2Cys6_DnaBD"/>
</dbReference>
<evidence type="ECO:0000256" key="3">
    <source>
        <dbReference type="ARBA" id="ARBA00023163"/>
    </source>
</evidence>
<dbReference type="Proteomes" id="UP000030104">
    <property type="component" value="Unassembled WGS sequence"/>
</dbReference>
<accession>A0A0A2KTE4</accession>
<dbReference type="SUPFAM" id="SSF57701">
    <property type="entry name" value="Zn2/Cys6 DNA-binding domain"/>
    <property type="match status" value="1"/>
</dbReference>
<reference evidence="6 7" key="1">
    <citation type="journal article" date="2015" name="Mol. Plant Microbe Interact.">
        <title>Genome, transcriptome, and functional analyses of Penicillium expansum provide new insights into secondary metabolism and pathogenicity.</title>
        <authorList>
            <person name="Ballester A.R."/>
            <person name="Marcet-Houben M."/>
            <person name="Levin E."/>
            <person name="Sela N."/>
            <person name="Selma-Lazaro C."/>
            <person name="Carmona L."/>
            <person name="Wisniewski M."/>
            <person name="Droby S."/>
            <person name="Gonzalez-Candelas L."/>
            <person name="Gabaldon T."/>
        </authorList>
    </citation>
    <scope>NUCLEOTIDE SEQUENCE [LARGE SCALE GENOMIC DNA]</scope>
    <source>
        <strain evidence="6 7">PHI-1</strain>
    </source>
</reference>
<dbReference type="GO" id="GO:0003677">
    <property type="term" value="F:DNA binding"/>
    <property type="evidence" value="ECO:0007669"/>
    <property type="project" value="UniProtKB-KW"/>
</dbReference>
<evidence type="ECO:0000313" key="6">
    <source>
        <dbReference type="EMBL" id="KGO67620.1"/>
    </source>
</evidence>
<dbReference type="AlphaFoldDB" id="A0A0A2KTE4"/>
<feature type="compositionally biased region" description="Basic and acidic residues" evidence="5">
    <location>
        <begin position="798"/>
        <end position="811"/>
    </location>
</feature>
<dbReference type="EMBL" id="JQGA01001272">
    <property type="protein sequence ID" value="KGO67620.1"/>
    <property type="molecule type" value="Genomic_DNA"/>
</dbReference>
<dbReference type="GO" id="GO:0045944">
    <property type="term" value="P:positive regulation of transcription by RNA polymerase II"/>
    <property type="evidence" value="ECO:0007669"/>
    <property type="project" value="TreeGrafter"/>
</dbReference>
<feature type="region of interest" description="Disordered" evidence="5">
    <location>
        <begin position="979"/>
        <end position="998"/>
    </location>
</feature>
<dbReference type="GO" id="GO:0000981">
    <property type="term" value="F:DNA-binding transcription factor activity, RNA polymerase II-specific"/>
    <property type="evidence" value="ECO:0007669"/>
    <property type="project" value="InterPro"/>
</dbReference>
<dbReference type="PANTHER" id="PTHR31644">
    <property type="entry name" value="TRANSCRIPTIONAL ACTIVATOR ARO80-RELATED"/>
    <property type="match status" value="1"/>
</dbReference>
<evidence type="ECO:0008006" key="8">
    <source>
        <dbReference type="Google" id="ProtNLM"/>
    </source>
</evidence>
<comment type="caution">
    <text evidence="6">The sequence shown here is derived from an EMBL/GenBank/DDBJ whole genome shotgun (WGS) entry which is preliminary data.</text>
</comment>
<feature type="compositionally biased region" description="Polar residues" evidence="5">
    <location>
        <begin position="836"/>
        <end position="846"/>
    </location>
</feature>